<dbReference type="Proteomes" id="UP000054359">
    <property type="component" value="Unassembled WGS sequence"/>
</dbReference>
<proteinExistence type="predicted"/>
<sequence>MLVATEIAVAIFWLCILLDANFLLSPQNKSIILGSFNTCYSLGHRRAGDVIFFILLIMPNIFTSVMSTLCIFFFQISLRILHSYN</sequence>
<evidence type="ECO:0000256" key="1">
    <source>
        <dbReference type="SAM" id="Phobius"/>
    </source>
</evidence>
<dbReference type="AlphaFoldDB" id="A0A087T9S5"/>
<evidence type="ECO:0000313" key="3">
    <source>
        <dbReference type="Proteomes" id="UP000054359"/>
    </source>
</evidence>
<feature type="transmembrane region" description="Helical" evidence="1">
    <location>
        <begin position="50"/>
        <end position="74"/>
    </location>
</feature>
<name>A0A087T9S5_STEMI</name>
<accession>A0A087T9S5</accession>
<dbReference type="EMBL" id="KK114189">
    <property type="protein sequence ID" value="KFM61864.1"/>
    <property type="molecule type" value="Genomic_DNA"/>
</dbReference>
<feature type="non-terminal residue" evidence="2">
    <location>
        <position position="85"/>
    </location>
</feature>
<keyword evidence="1" id="KW-1133">Transmembrane helix</keyword>
<keyword evidence="3" id="KW-1185">Reference proteome</keyword>
<keyword evidence="1" id="KW-0472">Membrane</keyword>
<keyword evidence="1" id="KW-0812">Transmembrane</keyword>
<evidence type="ECO:0000313" key="2">
    <source>
        <dbReference type="EMBL" id="KFM61864.1"/>
    </source>
</evidence>
<organism evidence="2 3">
    <name type="scientific">Stegodyphus mimosarum</name>
    <name type="common">African social velvet spider</name>
    <dbReference type="NCBI Taxonomy" id="407821"/>
    <lineage>
        <taxon>Eukaryota</taxon>
        <taxon>Metazoa</taxon>
        <taxon>Ecdysozoa</taxon>
        <taxon>Arthropoda</taxon>
        <taxon>Chelicerata</taxon>
        <taxon>Arachnida</taxon>
        <taxon>Araneae</taxon>
        <taxon>Araneomorphae</taxon>
        <taxon>Entelegynae</taxon>
        <taxon>Eresoidea</taxon>
        <taxon>Eresidae</taxon>
        <taxon>Stegodyphus</taxon>
    </lineage>
</organism>
<reference evidence="2 3" key="1">
    <citation type="submission" date="2013-11" db="EMBL/GenBank/DDBJ databases">
        <title>Genome sequencing of Stegodyphus mimosarum.</title>
        <authorList>
            <person name="Bechsgaard J."/>
        </authorList>
    </citation>
    <scope>NUCLEOTIDE SEQUENCE [LARGE SCALE GENOMIC DNA]</scope>
</reference>
<protein>
    <submittedName>
        <fullName evidence="2">Uncharacterized protein</fullName>
    </submittedName>
</protein>
<gene>
    <name evidence="2" type="ORF">X975_16403</name>
</gene>